<comment type="subcellular location">
    <subcellularLocation>
        <location evidence="2">Cell membrane</location>
    </subcellularLocation>
</comment>
<dbReference type="InterPro" id="IPR004358">
    <property type="entry name" value="Sig_transdc_His_kin-like_C"/>
</dbReference>
<dbReference type="Pfam" id="PF02518">
    <property type="entry name" value="HATPase_c"/>
    <property type="match status" value="1"/>
</dbReference>
<dbReference type="InterPro" id="IPR036890">
    <property type="entry name" value="HATPase_C_sf"/>
</dbReference>
<dbReference type="SUPFAM" id="SSF55781">
    <property type="entry name" value="GAF domain-like"/>
    <property type="match status" value="2"/>
</dbReference>
<dbReference type="SMART" id="SM00387">
    <property type="entry name" value="HATPase_c"/>
    <property type="match status" value="1"/>
</dbReference>
<sequence>MDRALAGTRDLAVATEEILAALGRAGANSGEILDIVIERAVRLCRAHAGQLHLNEGDVYRLSRGSSLVPDAFRRYSLDHPIARDRRSLMGRVVADRTTQQIGDVLADPEYGRQDLQRLSGFRTLMCAPMILHDEVVGALSVWRLEVEPFDDQHVELLSAFAAQAAIVLRQVDLTTELESKVDQLETLRMVGQAVTETLDPDEVLSRILRGAVEIADADGGFVAAYDDADGSMEVRVLTGDQDDLLARLEAAIDDPETPNVFGRFGTAAIQGELLAIPDLAQETTDPVVDVLLADGWRSLVGIPLQREGALLGHLVVERSTPGGFAADTHDALLTLAAQSTAALVNARLFRELQTKSAELEVASRHKSEFLASMSHELRTPLNAVIGFSEVLLDRLFGELNERQDEYVRDIHNSGRHLLELLNEILDLSKVEAGQMTLEPTVFRVTDALEYAASLVRERAARHGIRLSVETAPDVGTVSADELRFKQVVLNLASNAVKFTPDGGAVDIRAEVLAGELLVTVTDTGVGIPPEDRERIFESFQQGGRGVAREEGTGLGLTLSRRIVDLFGGRLWLESQVDVGSTFGFSIPMGTPSDAGDGKGQHPLLLLVDDDRASLDLVTAYLEGAPVRLVRAHDGEAALRCLATDRPAGVVLDIRLPKIDGWEVLSHLRADPSTAHVPVVIVSVVDERTRGLEEGANEYLTKPVSRDELVGALVRAGLPMTPLTGAGVEGAP</sequence>
<accession>A0ABN2Y8I1</accession>
<dbReference type="CDD" id="cd17574">
    <property type="entry name" value="REC_OmpR"/>
    <property type="match status" value="1"/>
</dbReference>
<comment type="catalytic activity">
    <reaction evidence="1">
        <text>ATP + protein L-histidine = ADP + protein N-phospho-L-histidine.</text>
        <dbReference type="EC" id="2.7.13.3"/>
    </reaction>
</comment>
<evidence type="ECO:0000256" key="8">
    <source>
        <dbReference type="PROSITE-ProRule" id="PRU00169"/>
    </source>
</evidence>
<feature type="domain" description="Response regulatory" evidence="10">
    <location>
        <begin position="603"/>
        <end position="716"/>
    </location>
</feature>
<dbReference type="Gene3D" id="3.30.450.40">
    <property type="match status" value="2"/>
</dbReference>
<dbReference type="InterPro" id="IPR003018">
    <property type="entry name" value="GAF"/>
</dbReference>
<proteinExistence type="predicted"/>
<dbReference type="CDD" id="cd16922">
    <property type="entry name" value="HATPase_EvgS-ArcB-TorS-like"/>
    <property type="match status" value="1"/>
</dbReference>
<dbReference type="Gene3D" id="3.40.50.2300">
    <property type="match status" value="1"/>
</dbReference>
<dbReference type="EC" id="2.7.13.3" evidence="3"/>
<feature type="domain" description="Histidine kinase" evidence="9">
    <location>
        <begin position="372"/>
        <end position="590"/>
    </location>
</feature>
<evidence type="ECO:0000313" key="12">
    <source>
        <dbReference type="Proteomes" id="UP001500575"/>
    </source>
</evidence>
<keyword evidence="4 8" id="KW-0597">Phosphoprotein</keyword>
<dbReference type="PANTHER" id="PTHR43047">
    <property type="entry name" value="TWO-COMPONENT HISTIDINE PROTEIN KINASE"/>
    <property type="match status" value="1"/>
</dbReference>
<dbReference type="Pfam" id="PF00072">
    <property type="entry name" value="Response_reg"/>
    <property type="match status" value="1"/>
</dbReference>
<evidence type="ECO:0000259" key="10">
    <source>
        <dbReference type="PROSITE" id="PS50110"/>
    </source>
</evidence>
<dbReference type="InterPro" id="IPR005467">
    <property type="entry name" value="His_kinase_dom"/>
</dbReference>
<dbReference type="InterPro" id="IPR036097">
    <property type="entry name" value="HisK_dim/P_sf"/>
</dbReference>
<dbReference type="SUPFAM" id="SSF52172">
    <property type="entry name" value="CheY-like"/>
    <property type="match status" value="1"/>
</dbReference>
<dbReference type="InterPro" id="IPR001789">
    <property type="entry name" value="Sig_transdc_resp-reg_receiver"/>
</dbReference>
<reference evidence="11 12" key="1">
    <citation type="journal article" date="2019" name="Int. J. Syst. Evol. Microbiol.">
        <title>The Global Catalogue of Microorganisms (GCM) 10K type strain sequencing project: providing services to taxonomists for standard genome sequencing and annotation.</title>
        <authorList>
            <consortium name="The Broad Institute Genomics Platform"/>
            <consortium name="The Broad Institute Genome Sequencing Center for Infectious Disease"/>
            <person name="Wu L."/>
            <person name="Ma J."/>
        </authorList>
    </citation>
    <scope>NUCLEOTIDE SEQUENCE [LARGE SCALE GENOMIC DNA]</scope>
    <source>
        <strain evidence="11 12">JCM 16021</strain>
    </source>
</reference>
<name>A0ABN2Y8I1_9ACTN</name>
<comment type="caution">
    <text evidence="11">The sequence shown here is derived from an EMBL/GenBank/DDBJ whole genome shotgun (WGS) entry which is preliminary data.</text>
</comment>
<dbReference type="Pfam" id="PF00512">
    <property type="entry name" value="HisKA"/>
    <property type="match status" value="1"/>
</dbReference>
<evidence type="ECO:0000256" key="4">
    <source>
        <dbReference type="ARBA" id="ARBA00022553"/>
    </source>
</evidence>
<dbReference type="SMART" id="SM00388">
    <property type="entry name" value="HisKA"/>
    <property type="match status" value="1"/>
</dbReference>
<dbReference type="InterPro" id="IPR003594">
    <property type="entry name" value="HATPase_dom"/>
</dbReference>
<dbReference type="PANTHER" id="PTHR43047:SF63">
    <property type="entry name" value="HISTIDINE KINASE"/>
    <property type="match status" value="1"/>
</dbReference>
<evidence type="ECO:0000256" key="2">
    <source>
        <dbReference type="ARBA" id="ARBA00004236"/>
    </source>
</evidence>
<evidence type="ECO:0000313" key="11">
    <source>
        <dbReference type="EMBL" id="GAA2123496.1"/>
    </source>
</evidence>
<dbReference type="InterPro" id="IPR011006">
    <property type="entry name" value="CheY-like_superfamily"/>
</dbReference>
<evidence type="ECO:0000259" key="9">
    <source>
        <dbReference type="PROSITE" id="PS50109"/>
    </source>
</evidence>
<gene>
    <name evidence="11" type="ORF">GCM10009843_19320</name>
</gene>
<dbReference type="Proteomes" id="UP001500575">
    <property type="component" value="Unassembled WGS sequence"/>
</dbReference>
<dbReference type="Gene3D" id="3.30.565.10">
    <property type="entry name" value="Histidine kinase-like ATPase, C-terminal domain"/>
    <property type="match status" value="1"/>
</dbReference>
<evidence type="ECO:0000256" key="6">
    <source>
        <dbReference type="ARBA" id="ARBA00022777"/>
    </source>
</evidence>
<dbReference type="Gene3D" id="1.10.287.130">
    <property type="match status" value="1"/>
</dbReference>
<keyword evidence="12" id="KW-1185">Reference proteome</keyword>
<keyword evidence="6" id="KW-0418">Kinase</keyword>
<organism evidence="11 12">
    <name type="scientific">Nocardioides bigeumensis</name>
    <dbReference type="NCBI Taxonomy" id="433657"/>
    <lineage>
        <taxon>Bacteria</taxon>
        <taxon>Bacillati</taxon>
        <taxon>Actinomycetota</taxon>
        <taxon>Actinomycetes</taxon>
        <taxon>Propionibacteriales</taxon>
        <taxon>Nocardioidaceae</taxon>
        <taxon>Nocardioides</taxon>
    </lineage>
</organism>
<dbReference type="InterPro" id="IPR003661">
    <property type="entry name" value="HisK_dim/P_dom"/>
</dbReference>
<protein>
    <recommendedName>
        <fullName evidence="3">histidine kinase</fullName>
        <ecNumber evidence="3">2.7.13.3</ecNumber>
    </recommendedName>
</protein>
<dbReference type="PROSITE" id="PS50110">
    <property type="entry name" value="RESPONSE_REGULATORY"/>
    <property type="match status" value="1"/>
</dbReference>
<feature type="modified residue" description="4-aspartylphosphate" evidence="8">
    <location>
        <position position="652"/>
    </location>
</feature>
<dbReference type="SMART" id="SM00448">
    <property type="entry name" value="REC"/>
    <property type="match status" value="1"/>
</dbReference>
<keyword evidence="5" id="KW-0808">Transferase</keyword>
<evidence type="ECO:0000256" key="3">
    <source>
        <dbReference type="ARBA" id="ARBA00012438"/>
    </source>
</evidence>
<dbReference type="EMBL" id="BAAAQQ010000011">
    <property type="protein sequence ID" value="GAA2123496.1"/>
    <property type="molecule type" value="Genomic_DNA"/>
</dbReference>
<evidence type="ECO:0000256" key="7">
    <source>
        <dbReference type="ARBA" id="ARBA00023012"/>
    </source>
</evidence>
<dbReference type="CDD" id="cd00082">
    <property type="entry name" value="HisKA"/>
    <property type="match status" value="1"/>
</dbReference>
<dbReference type="PRINTS" id="PR00344">
    <property type="entry name" value="BCTRLSENSOR"/>
</dbReference>
<evidence type="ECO:0000256" key="5">
    <source>
        <dbReference type="ARBA" id="ARBA00022679"/>
    </source>
</evidence>
<dbReference type="SUPFAM" id="SSF55874">
    <property type="entry name" value="ATPase domain of HSP90 chaperone/DNA topoisomerase II/histidine kinase"/>
    <property type="match status" value="1"/>
</dbReference>
<dbReference type="PROSITE" id="PS50109">
    <property type="entry name" value="HIS_KIN"/>
    <property type="match status" value="1"/>
</dbReference>
<keyword evidence="7" id="KW-0902">Two-component regulatory system</keyword>
<dbReference type="InterPro" id="IPR029016">
    <property type="entry name" value="GAF-like_dom_sf"/>
</dbReference>
<evidence type="ECO:0000256" key="1">
    <source>
        <dbReference type="ARBA" id="ARBA00000085"/>
    </source>
</evidence>
<dbReference type="SUPFAM" id="SSF47384">
    <property type="entry name" value="Homodimeric domain of signal transducing histidine kinase"/>
    <property type="match status" value="1"/>
</dbReference>
<dbReference type="Pfam" id="PF13185">
    <property type="entry name" value="GAF_2"/>
    <property type="match status" value="2"/>
</dbReference>
<dbReference type="SMART" id="SM00065">
    <property type="entry name" value="GAF"/>
    <property type="match status" value="2"/>
</dbReference>